<evidence type="ECO:0000256" key="1">
    <source>
        <dbReference type="SAM" id="Coils"/>
    </source>
</evidence>
<proteinExistence type="predicted"/>
<reference evidence="2 3" key="1">
    <citation type="submission" date="2018-08" db="EMBL/GenBank/DDBJ databases">
        <title>Bacillus phenotypic plasticity.</title>
        <authorList>
            <person name="Hurtado E."/>
        </authorList>
    </citation>
    <scope>NUCLEOTIDE SEQUENCE [LARGE SCALE GENOMIC DNA]</scope>
    <source>
        <strain evidence="2 3">427</strain>
    </source>
</reference>
<accession>A0A5M8RLY8</accession>
<dbReference type="AlphaFoldDB" id="A0A5M8RLY8"/>
<dbReference type="RefSeq" id="WP_150149982.1">
    <property type="nucleotide sequence ID" value="NZ_QSND01000007.1"/>
</dbReference>
<name>A0A5M8RLY8_9BACI</name>
<dbReference type="EMBL" id="QSND01000007">
    <property type="protein sequence ID" value="KAA6446942.1"/>
    <property type="molecule type" value="Genomic_DNA"/>
</dbReference>
<gene>
    <name evidence="2" type="ORF">DX927_23105</name>
</gene>
<organism evidence="2 3">
    <name type="scientific">Bacillus swezeyi</name>
    <dbReference type="NCBI Taxonomy" id="1925020"/>
    <lineage>
        <taxon>Bacteria</taxon>
        <taxon>Bacillati</taxon>
        <taxon>Bacillota</taxon>
        <taxon>Bacilli</taxon>
        <taxon>Bacillales</taxon>
        <taxon>Bacillaceae</taxon>
        <taxon>Bacillus</taxon>
    </lineage>
</organism>
<feature type="coiled-coil region" evidence="1">
    <location>
        <begin position="26"/>
        <end position="53"/>
    </location>
</feature>
<dbReference type="Proteomes" id="UP000324326">
    <property type="component" value="Unassembled WGS sequence"/>
</dbReference>
<sequence>MFIDLHNVLLIIFCVVESYVNERLCMIQIESKRQAEEDRINELASMLDSIQLEPKSSKPVEKAIQKNLQETEPLQPNFAAAVPETSILDDASLNLFNEIQSVIKKSHSLQEILTDVWTAKIIDKDGSFILTSNQDLNWLDVSKVNYKKLDVGDIVQIHKQCQNKTNKVCHIEKLDSLVTEEYLIPDEQPYIQYDDYCMAQ</sequence>
<protein>
    <submittedName>
        <fullName evidence="2">Uncharacterized protein</fullName>
    </submittedName>
</protein>
<evidence type="ECO:0000313" key="2">
    <source>
        <dbReference type="EMBL" id="KAA6446942.1"/>
    </source>
</evidence>
<comment type="caution">
    <text evidence="2">The sequence shown here is derived from an EMBL/GenBank/DDBJ whole genome shotgun (WGS) entry which is preliminary data.</text>
</comment>
<evidence type="ECO:0000313" key="3">
    <source>
        <dbReference type="Proteomes" id="UP000324326"/>
    </source>
</evidence>
<keyword evidence="1" id="KW-0175">Coiled coil</keyword>